<feature type="transmembrane region" description="Helical" evidence="3">
    <location>
        <begin position="321"/>
        <end position="343"/>
    </location>
</feature>
<dbReference type="AlphaFoldDB" id="A0AAD1UAE9"/>
<dbReference type="InterPro" id="IPR002528">
    <property type="entry name" value="MATE_fam"/>
</dbReference>
<accession>A0AAD1UAE9</accession>
<keyword evidence="5" id="KW-1185">Reference proteome</keyword>
<organism evidence="4 5">
    <name type="scientific">Euplotes crassus</name>
    <dbReference type="NCBI Taxonomy" id="5936"/>
    <lineage>
        <taxon>Eukaryota</taxon>
        <taxon>Sar</taxon>
        <taxon>Alveolata</taxon>
        <taxon>Ciliophora</taxon>
        <taxon>Intramacronucleata</taxon>
        <taxon>Spirotrichea</taxon>
        <taxon>Hypotrichia</taxon>
        <taxon>Euplotida</taxon>
        <taxon>Euplotidae</taxon>
        <taxon>Moneuplotes</taxon>
    </lineage>
</organism>
<feature type="transmembrane region" description="Helical" evidence="3">
    <location>
        <begin position="456"/>
        <end position="475"/>
    </location>
</feature>
<keyword evidence="3" id="KW-0472">Membrane</keyword>
<feature type="transmembrane region" description="Helical" evidence="3">
    <location>
        <begin position="199"/>
        <end position="219"/>
    </location>
</feature>
<dbReference type="GO" id="GO:0042910">
    <property type="term" value="F:xenobiotic transmembrane transporter activity"/>
    <property type="evidence" value="ECO:0007669"/>
    <property type="project" value="InterPro"/>
</dbReference>
<name>A0AAD1UAE9_EUPCR</name>
<feature type="region of interest" description="Disordered" evidence="2">
    <location>
        <begin position="1"/>
        <end position="25"/>
    </location>
</feature>
<feature type="transmembrane region" description="Helical" evidence="3">
    <location>
        <begin position="270"/>
        <end position="289"/>
    </location>
</feature>
<evidence type="ECO:0000256" key="2">
    <source>
        <dbReference type="SAM" id="MobiDB-lite"/>
    </source>
</evidence>
<sequence length="501" mass="56052">MDVEENNDDASEQGYDMHSDSPHPVNKTQIEIESTEIEDRDYVSLFEATKELTIASITCAGGLLLRRTTEIFNYMVLGRLGDPNLVSGAGLGNSTINMTLIALGLGFTGAIETLASRAFGRKNNYLAGCYYTRAQVILTIILIPICLLFWYLTPILIYLGQEVEVSKVAGRFVRAWIPGTFMFVQTEALRKFLVAQGQYSFMTKIQLVTAMLHPLWLYINVYCFNLSIEGVAFSTVITHSLNFLIAYVWITLDQSIVKEGCWHFVNKDSFIGYFEFLKFAIPSFLNLGLEVWSFQFIHFRAGFLGTTQLGASVILMNLQTFLFMAPFGTSLVASSLIGNSLGASKPKTANMYIKAIIATVTVITVTFTLCLMVFRHQIAAIFTTNEGIRQEMVTGILVTSLITFPDGLHTALFGIMKAMGYQHYGTPISFVCYWMFAVPIGYYLGTNSKYGLRGLWIGYPIGLTILCIISLYLILRTNFKKLSQKVVEKLEVQKLNLEKPS</sequence>
<protein>
    <submittedName>
        <fullName evidence="4">Uncharacterized protein</fullName>
    </submittedName>
</protein>
<comment type="similarity">
    <text evidence="1">Belongs to the multi antimicrobial extrusion (MATE) (TC 2.A.66.1) family.</text>
</comment>
<evidence type="ECO:0000313" key="4">
    <source>
        <dbReference type="EMBL" id="CAI2363219.1"/>
    </source>
</evidence>
<proteinExistence type="inferred from homology"/>
<feature type="transmembrane region" description="Helical" evidence="3">
    <location>
        <begin position="296"/>
        <end position="315"/>
    </location>
</feature>
<evidence type="ECO:0000256" key="1">
    <source>
        <dbReference type="ARBA" id="ARBA00010199"/>
    </source>
</evidence>
<reference evidence="4" key="1">
    <citation type="submission" date="2023-07" db="EMBL/GenBank/DDBJ databases">
        <authorList>
            <consortium name="AG Swart"/>
            <person name="Singh M."/>
            <person name="Singh A."/>
            <person name="Seah K."/>
            <person name="Emmerich C."/>
        </authorList>
    </citation>
    <scope>NUCLEOTIDE SEQUENCE</scope>
    <source>
        <strain evidence="4">DP1</strain>
    </source>
</reference>
<dbReference type="GO" id="GO:0016020">
    <property type="term" value="C:membrane"/>
    <property type="evidence" value="ECO:0007669"/>
    <property type="project" value="InterPro"/>
</dbReference>
<feature type="compositionally biased region" description="Acidic residues" evidence="2">
    <location>
        <begin position="1"/>
        <end position="11"/>
    </location>
</feature>
<keyword evidence="3" id="KW-0812">Transmembrane</keyword>
<feature type="transmembrane region" description="Helical" evidence="3">
    <location>
        <begin position="355"/>
        <end position="374"/>
    </location>
</feature>
<feature type="transmembrane region" description="Helical" evidence="3">
    <location>
        <begin position="427"/>
        <end position="444"/>
    </location>
</feature>
<dbReference type="GO" id="GO:0015297">
    <property type="term" value="F:antiporter activity"/>
    <property type="evidence" value="ECO:0007669"/>
    <property type="project" value="InterPro"/>
</dbReference>
<dbReference type="NCBIfam" id="TIGR00797">
    <property type="entry name" value="matE"/>
    <property type="match status" value="1"/>
</dbReference>
<dbReference type="EMBL" id="CAMPGE010004373">
    <property type="protein sequence ID" value="CAI2363219.1"/>
    <property type="molecule type" value="Genomic_DNA"/>
</dbReference>
<keyword evidence="3" id="KW-1133">Transmembrane helix</keyword>
<gene>
    <name evidence="4" type="ORF">ECRASSUSDP1_LOCUS4549</name>
</gene>
<dbReference type="PANTHER" id="PTHR11206">
    <property type="entry name" value="MULTIDRUG RESISTANCE PROTEIN"/>
    <property type="match status" value="1"/>
</dbReference>
<comment type="caution">
    <text evidence="4">The sequence shown here is derived from an EMBL/GenBank/DDBJ whole genome shotgun (WGS) entry which is preliminary data.</text>
</comment>
<dbReference type="Pfam" id="PF01554">
    <property type="entry name" value="MatE"/>
    <property type="match status" value="2"/>
</dbReference>
<dbReference type="Proteomes" id="UP001295684">
    <property type="component" value="Unassembled WGS sequence"/>
</dbReference>
<feature type="transmembrane region" description="Helical" evidence="3">
    <location>
        <begin position="231"/>
        <end position="250"/>
    </location>
</feature>
<feature type="transmembrane region" description="Helical" evidence="3">
    <location>
        <begin position="394"/>
        <end position="415"/>
    </location>
</feature>
<evidence type="ECO:0000313" key="5">
    <source>
        <dbReference type="Proteomes" id="UP001295684"/>
    </source>
</evidence>
<feature type="transmembrane region" description="Helical" evidence="3">
    <location>
        <begin position="136"/>
        <end position="159"/>
    </location>
</feature>
<evidence type="ECO:0000256" key="3">
    <source>
        <dbReference type="SAM" id="Phobius"/>
    </source>
</evidence>
<feature type="transmembrane region" description="Helical" evidence="3">
    <location>
        <begin position="95"/>
        <end position="115"/>
    </location>
</feature>